<evidence type="ECO:0000313" key="6">
    <source>
        <dbReference type="EMBL" id="ALO47505.1"/>
    </source>
</evidence>
<keyword evidence="2" id="KW-0808">Transferase</keyword>
<keyword evidence="3" id="KW-0520">NAD</keyword>
<feature type="binding site" evidence="4">
    <location>
        <position position="139"/>
    </location>
    <ligand>
        <name>Zn(2+)</name>
        <dbReference type="ChEBI" id="CHEBI:29105"/>
    </ligand>
</feature>
<dbReference type="Proteomes" id="UP000065641">
    <property type="component" value="Chromosome"/>
</dbReference>
<evidence type="ECO:0000259" key="5">
    <source>
        <dbReference type="PROSITE" id="PS50305"/>
    </source>
</evidence>
<feature type="domain" description="Deacetylase sirtuin-type" evidence="5">
    <location>
        <begin position="7"/>
        <end position="279"/>
    </location>
</feature>
<feature type="binding site" evidence="4">
    <location>
        <position position="136"/>
    </location>
    <ligand>
        <name>Zn(2+)</name>
        <dbReference type="ChEBI" id="CHEBI:29105"/>
    </ligand>
</feature>
<keyword evidence="4" id="KW-0862">Zinc</keyword>
<dbReference type="Pfam" id="PF02146">
    <property type="entry name" value="SIR2"/>
    <property type="match status" value="1"/>
</dbReference>
<dbReference type="PANTHER" id="PTHR11085">
    <property type="entry name" value="NAD-DEPENDENT PROTEIN DEACYLASE SIRTUIN-5, MITOCHONDRIAL-RELATED"/>
    <property type="match status" value="1"/>
</dbReference>
<evidence type="ECO:0000256" key="1">
    <source>
        <dbReference type="ARBA" id="ARBA00012928"/>
    </source>
</evidence>
<dbReference type="InterPro" id="IPR003000">
    <property type="entry name" value="Sirtuin"/>
</dbReference>
<sequence>MPTNTEPTQSIAMPETLARFIAEHAPVAVLTGAGISTASGIPDYRDHNGNWKRKQPVQHQDFMGSATARQRYWARSLYGFPIMMKAAPNPSHHVLSQLEQVGLVSRIITQNVDRLHQKAGSRTAIDLHGRADEVICMSCGLRRERRLMHELCALLNPAYTSLSAEAAPDGDADLEADFSHFQVPACPDCGGIMKPDVVFFGDNVPRPRVDECFDTINQSGALLVIGSSLMVYSGFRFARHIHQQNKPLAILTRGKTRADELASLKLDADIVTTLSALSR</sequence>
<dbReference type="GO" id="GO:0046872">
    <property type="term" value="F:metal ion binding"/>
    <property type="evidence" value="ECO:0007669"/>
    <property type="project" value="UniProtKB-KW"/>
</dbReference>
<feature type="binding site" evidence="4">
    <location>
        <position position="189"/>
    </location>
    <ligand>
        <name>Zn(2+)</name>
        <dbReference type="ChEBI" id="CHEBI:29105"/>
    </ligand>
</feature>
<feature type="active site" description="Proton acceptor" evidence="4">
    <location>
        <position position="128"/>
    </location>
</feature>
<dbReference type="InterPro" id="IPR026590">
    <property type="entry name" value="Ssirtuin_cat_dom"/>
</dbReference>
<dbReference type="NCBIfam" id="NF003738">
    <property type="entry name" value="PRK05333.1"/>
    <property type="match status" value="1"/>
</dbReference>
<dbReference type="Gene3D" id="3.30.1600.10">
    <property type="entry name" value="SIR2/SIRT2 'Small Domain"/>
    <property type="match status" value="1"/>
</dbReference>
<dbReference type="GO" id="GO:0017136">
    <property type="term" value="F:histone deacetylase activity, NAD-dependent"/>
    <property type="evidence" value="ECO:0007669"/>
    <property type="project" value="TreeGrafter"/>
</dbReference>
<organism evidence="6 7">
    <name type="scientific">Pseudohongiella spirulinae</name>
    <dbReference type="NCBI Taxonomy" id="1249552"/>
    <lineage>
        <taxon>Bacteria</taxon>
        <taxon>Pseudomonadati</taxon>
        <taxon>Pseudomonadota</taxon>
        <taxon>Gammaproteobacteria</taxon>
        <taxon>Pseudomonadales</taxon>
        <taxon>Pseudohongiellaceae</taxon>
        <taxon>Pseudohongiella</taxon>
    </lineage>
</organism>
<feature type="binding site" evidence="4">
    <location>
        <position position="186"/>
    </location>
    <ligand>
        <name>Zn(2+)</name>
        <dbReference type="ChEBI" id="CHEBI:29105"/>
    </ligand>
</feature>
<dbReference type="PATRIC" id="fig|1249552.3.peg.2904"/>
<keyword evidence="4" id="KW-0479">Metal-binding</keyword>
<dbReference type="KEGG" id="pspi:PS2015_2876"/>
<reference evidence="6 7" key="1">
    <citation type="submission" date="2015-11" db="EMBL/GenBank/DDBJ databases">
        <authorList>
            <person name="Zhang Y."/>
            <person name="Guo Z."/>
        </authorList>
    </citation>
    <scope>NUCLEOTIDE SEQUENCE [LARGE SCALE GENOMIC DNA]</scope>
    <source>
        <strain evidence="6 7">KCTC 32221</strain>
    </source>
</reference>
<dbReference type="AlphaFoldDB" id="A0A0S2KGR2"/>
<evidence type="ECO:0000256" key="2">
    <source>
        <dbReference type="ARBA" id="ARBA00022679"/>
    </source>
</evidence>
<dbReference type="PROSITE" id="PS50305">
    <property type="entry name" value="SIRTUIN"/>
    <property type="match status" value="1"/>
</dbReference>
<dbReference type="GO" id="GO:0070403">
    <property type="term" value="F:NAD+ binding"/>
    <property type="evidence" value="ECO:0007669"/>
    <property type="project" value="InterPro"/>
</dbReference>
<gene>
    <name evidence="6" type="ORF">PS2015_2876</name>
</gene>
<dbReference type="InterPro" id="IPR029035">
    <property type="entry name" value="DHS-like_NAD/FAD-binding_dom"/>
</dbReference>
<dbReference type="OrthoDB" id="9800582at2"/>
<accession>A0A0S2KGR2</accession>
<dbReference type="EC" id="2.3.1.286" evidence="1"/>
<dbReference type="Gene3D" id="3.40.50.1220">
    <property type="entry name" value="TPP-binding domain"/>
    <property type="match status" value="1"/>
</dbReference>
<evidence type="ECO:0000256" key="4">
    <source>
        <dbReference type="PROSITE-ProRule" id="PRU00236"/>
    </source>
</evidence>
<evidence type="ECO:0000313" key="7">
    <source>
        <dbReference type="Proteomes" id="UP000065641"/>
    </source>
</evidence>
<protein>
    <recommendedName>
        <fullName evidence="1">protein acetyllysine N-acetyltransferase</fullName>
        <ecNumber evidence="1">2.3.1.286</ecNumber>
    </recommendedName>
</protein>
<dbReference type="STRING" id="1249552.PS2015_2876"/>
<dbReference type="InterPro" id="IPR050134">
    <property type="entry name" value="NAD-dep_sirtuin_deacylases"/>
</dbReference>
<proteinExistence type="predicted"/>
<dbReference type="EMBL" id="CP013189">
    <property type="protein sequence ID" value="ALO47505.1"/>
    <property type="molecule type" value="Genomic_DNA"/>
</dbReference>
<evidence type="ECO:0000256" key="3">
    <source>
        <dbReference type="ARBA" id="ARBA00023027"/>
    </source>
</evidence>
<dbReference type="InterPro" id="IPR026591">
    <property type="entry name" value="Sirtuin_cat_small_dom_sf"/>
</dbReference>
<dbReference type="SUPFAM" id="SSF52467">
    <property type="entry name" value="DHS-like NAD/FAD-binding domain"/>
    <property type="match status" value="1"/>
</dbReference>
<dbReference type="PANTHER" id="PTHR11085:SF10">
    <property type="entry name" value="NAD-DEPENDENT PROTEIN DEACYLASE SIRTUIN-5, MITOCHONDRIAL-RELATED"/>
    <property type="match status" value="1"/>
</dbReference>
<name>A0A0S2KGR2_9GAMM</name>
<keyword evidence="7" id="KW-1185">Reference proteome</keyword>